<keyword evidence="1" id="KW-1133">Transmembrane helix</keyword>
<sequence>MGNHSAVRRRPPDLGQVLARMLAVLFVVAVAVVLGLLLTGRDVPPPEVTAPPRASTAPAAGPVPIEDAERAAVLSAAATATEQVVEQVADPNALMTPRYARIYRRTVGSDADPAAHATVVGTGLVGIDREQADVLVLLDRTDAEPENVLVHLRRDRGSWRVDDLAPLTAPAEHLDEPDPTRGDLLAAATQAAAQEVAGEVLAAGVATYDTTTASVLAVTEDQRLRVAMRLVDGTWRAKVSALEPVSAD</sequence>
<keyword evidence="1" id="KW-0812">Transmembrane</keyword>
<dbReference type="EMBL" id="JACCBF010000001">
    <property type="protein sequence ID" value="NYD32397.1"/>
    <property type="molecule type" value="Genomic_DNA"/>
</dbReference>
<gene>
    <name evidence="2" type="ORF">BJ958_003943</name>
</gene>
<accession>A0A852RGC7</accession>
<organism evidence="2 3">
    <name type="scientific">Nocardioides kongjuensis</name>
    <dbReference type="NCBI Taxonomy" id="349522"/>
    <lineage>
        <taxon>Bacteria</taxon>
        <taxon>Bacillati</taxon>
        <taxon>Actinomycetota</taxon>
        <taxon>Actinomycetes</taxon>
        <taxon>Propionibacteriales</taxon>
        <taxon>Nocardioidaceae</taxon>
        <taxon>Nocardioides</taxon>
    </lineage>
</organism>
<protein>
    <submittedName>
        <fullName evidence="2">Uncharacterized protein</fullName>
    </submittedName>
</protein>
<dbReference type="RefSeq" id="WP_179728582.1">
    <property type="nucleotide sequence ID" value="NZ_BAABEF010000001.1"/>
</dbReference>
<reference evidence="2 3" key="1">
    <citation type="submission" date="2020-07" db="EMBL/GenBank/DDBJ databases">
        <title>Sequencing the genomes of 1000 actinobacteria strains.</title>
        <authorList>
            <person name="Klenk H.-P."/>
        </authorList>
    </citation>
    <scope>NUCLEOTIDE SEQUENCE [LARGE SCALE GENOMIC DNA]</scope>
    <source>
        <strain evidence="2 3">DSM 19082</strain>
    </source>
</reference>
<keyword evidence="3" id="KW-1185">Reference proteome</keyword>
<keyword evidence="1" id="KW-0472">Membrane</keyword>
<name>A0A852RGC7_9ACTN</name>
<dbReference type="Proteomes" id="UP000582231">
    <property type="component" value="Unassembled WGS sequence"/>
</dbReference>
<proteinExistence type="predicted"/>
<comment type="caution">
    <text evidence="2">The sequence shown here is derived from an EMBL/GenBank/DDBJ whole genome shotgun (WGS) entry which is preliminary data.</text>
</comment>
<dbReference type="AlphaFoldDB" id="A0A852RGC7"/>
<evidence type="ECO:0000313" key="2">
    <source>
        <dbReference type="EMBL" id="NYD32397.1"/>
    </source>
</evidence>
<feature type="transmembrane region" description="Helical" evidence="1">
    <location>
        <begin position="17"/>
        <end position="38"/>
    </location>
</feature>
<evidence type="ECO:0000256" key="1">
    <source>
        <dbReference type="SAM" id="Phobius"/>
    </source>
</evidence>
<evidence type="ECO:0000313" key="3">
    <source>
        <dbReference type="Proteomes" id="UP000582231"/>
    </source>
</evidence>